<evidence type="ECO:0000313" key="4">
    <source>
        <dbReference type="Proteomes" id="UP000051442"/>
    </source>
</evidence>
<dbReference type="InterPro" id="IPR036866">
    <property type="entry name" value="RibonucZ/Hydroxyglut_hydro"/>
</dbReference>
<dbReference type="STRING" id="1423804.FD14_GL002998"/>
<dbReference type="RefSeq" id="WP_057152477.1">
    <property type="nucleotide sequence ID" value="NZ_AYZM01000180.1"/>
</dbReference>
<dbReference type="EMBL" id="AYZM01000180">
    <property type="protein sequence ID" value="KRN15178.1"/>
    <property type="molecule type" value="Genomic_DNA"/>
</dbReference>
<accession>A0A0R2EQC2</accession>
<dbReference type="InterPro" id="IPR001279">
    <property type="entry name" value="Metallo-B-lactamas"/>
</dbReference>
<keyword evidence="1" id="KW-0862">Zinc</keyword>
<sequence length="245" mass="26759">MKLTVLGYYGGYPDHGIGTSSYLLESGTFKCLLDCGSGALLSLEQLMDPLMLDAVLVSHYHHDHVADLGVLQYYWQLHEERPNVETLPIYGPTSDPLQFGSLTWPHATVGHGYLPGNQLTVGPFDVTFLQTKHPVPAYAMRITERATKQVLVFTADTAAISELVPFAKSADLLLTDTNFFNDHAGIKWHLTAGESGQLAKDAGVAQLVLTHLPQQGDLDELVSQAQQTAGTIPVLRATLHHTFDI</sequence>
<evidence type="ECO:0000256" key="1">
    <source>
        <dbReference type="ARBA" id="ARBA00022833"/>
    </source>
</evidence>
<feature type="domain" description="Metallo-beta-lactamase" evidence="2">
    <location>
        <begin position="18"/>
        <end position="211"/>
    </location>
</feature>
<dbReference type="GO" id="GO:0042781">
    <property type="term" value="F:3'-tRNA processing endoribonuclease activity"/>
    <property type="evidence" value="ECO:0007669"/>
    <property type="project" value="TreeGrafter"/>
</dbReference>
<gene>
    <name evidence="3" type="ORF">FD14_GL002998</name>
</gene>
<evidence type="ECO:0000313" key="3">
    <source>
        <dbReference type="EMBL" id="KRN15178.1"/>
    </source>
</evidence>
<dbReference type="Proteomes" id="UP000051442">
    <property type="component" value="Unassembled WGS sequence"/>
</dbReference>
<dbReference type="PANTHER" id="PTHR46018">
    <property type="entry name" value="ZINC PHOSPHODIESTERASE ELAC PROTEIN 1"/>
    <property type="match status" value="1"/>
</dbReference>
<dbReference type="SUPFAM" id="SSF56281">
    <property type="entry name" value="Metallo-hydrolase/oxidoreductase"/>
    <property type="match status" value="1"/>
</dbReference>
<reference evidence="3 4" key="1">
    <citation type="journal article" date="2015" name="Genome Announc.">
        <title>Expanding the biotechnology potential of lactobacilli through comparative genomics of 213 strains and associated genera.</title>
        <authorList>
            <person name="Sun Z."/>
            <person name="Harris H.M."/>
            <person name="McCann A."/>
            <person name="Guo C."/>
            <person name="Argimon S."/>
            <person name="Zhang W."/>
            <person name="Yang X."/>
            <person name="Jeffery I.B."/>
            <person name="Cooney J.C."/>
            <person name="Kagawa T.F."/>
            <person name="Liu W."/>
            <person name="Song Y."/>
            <person name="Salvetti E."/>
            <person name="Wrobel A."/>
            <person name="Rasinkangas P."/>
            <person name="Parkhill J."/>
            <person name="Rea M.C."/>
            <person name="O'Sullivan O."/>
            <person name="Ritari J."/>
            <person name="Douillard F.P."/>
            <person name="Paul Ross R."/>
            <person name="Yang R."/>
            <person name="Briner A.E."/>
            <person name="Felis G.E."/>
            <person name="de Vos W.M."/>
            <person name="Barrangou R."/>
            <person name="Klaenhammer T.R."/>
            <person name="Caufield P.W."/>
            <person name="Cui Y."/>
            <person name="Zhang H."/>
            <person name="O'Toole P.W."/>
        </authorList>
    </citation>
    <scope>NUCLEOTIDE SEQUENCE [LARGE SCALE GENOMIC DNA]</scope>
    <source>
        <strain evidence="3 4">DSM 23365</strain>
    </source>
</reference>
<protein>
    <submittedName>
        <fullName evidence="3">Beta-lactamase domain-containing protein</fullName>
    </submittedName>
</protein>
<proteinExistence type="predicted"/>
<organism evidence="3 4">
    <name type="scientific">Secundilactobacillus similis DSM 23365 = JCM 2765</name>
    <dbReference type="NCBI Taxonomy" id="1423804"/>
    <lineage>
        <taxon>Bacteria</taxon>
        <taxon>Bacillati</taxon>
        <taxon>Bacillota</taxon>
        <taxon>Bacilli</taxon>
        <taxon>Lactobacillales</taxon>
        <taxon>Lactobacillaceae</taxon>
        <taxon>Secundilactobacillus</taxon>
    </lineage>
</organism>
<dbReference type="SMART" id="SM00849">
    <property type="entry name" value="Lactamase_B"/>
    <property type="match status" value="1"/>
</dbReference>
<dbReference type="PATRIC" id="fig|1423804.4.peg.3225"/>
<comment type="caution">
    <text evidence="3">The sequence shown here is derived from an EMBL/GenBank/DDBJ whole genome shotgun (WGS) entry which is preliminary data.</text>
</comment>
<keyword evidence="4" id="KW-1185">Reference proteome</keyword>
<dbReference type="Pfam" id="PF12706">
    <property type="entry name" value="Lactamase_B_2"/>
    <property type="match status" value="1"/>
</dbReference>
<dbReference type="PANTHER" id="PTHR46018:SF4">
    <property type="entry name" value="METALLO-HYDROLASE YHFI-RELATED"/>
    <property type="match status" value="1"/>
</dbReference>
<dbReference type="AlphaFoldDB" id="A0A0R2EQC2"/>
<name>A0A0R2EQC2_9LACO</name>
<dbReference type="CDD" id="cd07716">
    <property type="entry name" value="RNaseZ_short-form-like_MBL-fold"/>
    <property type="match status" value="1"/>
</dbReference>
<dbReference type="OrthoDB" id="9794898at2"/>
<dbReference type="Gene3D" id="3.60.15.10">
    <property type="entry name" value="Ribonuclease Z/Hydroxyacylglutathione hydrolase-like"/>
    <property type="match status" value="1"/>
</dbReference>
<evidence type="ECO:0000259" key="2">
    <source>
        <dbReference type="SMART" id="SM00849"/>
    </source>
</evidence>